<name>A0A074L062_9BACT</name>
<reference evidence="3 4" key="1">
    <citation type="submission" date="2014-04" db="EMBL/GenBank/DDBJ databases">
        <title>Characterization and application of a salt tolerant electro-active bacterium.</title>
        <authorList>
            <person name="Yang L."/>
            <person name="Wei S."/>
            <person name="Tay Q.X.M."/>
        </authorList>
    </citation>
    <scope>NUCLEOTIDE SEQUENCE [LARGE SCALE GENOMIC DNA]</scope>
    <source>
        <strain evidence="3 4">LY1</strain>
    </source>
</reference>
<gene>
    <name evidence="3" type="ORF">EL17_13010</name>
</gene>
<dbReference type="Gene3D" id="6.10.250.330">
    <property type="match status" value="1"/>
</dbReference>
<evidence type="ECO:0000313" key="4">
    <source>
        <dbReference type="Proteomes" id="UP000027821"/>
    </source>
</evidence>
<accession>A0A074L062</accession>
<evidence type="ECO:0000256" key="1">
    <source>
        <dbReference type="ARBA" id="ARBA00009981"/>
    </source>
</evidence>
<dbReference type="InterPro" id="IPR051405">
    <property type="entry name" value="phD/YefM_antitoxin"/>
</dbReference>
<dbReference type="STRING" id="1048983.EL17_13010"/>
<dbReference type="SUPFAM" id="SSF143120">
    <property type="entry name" value="YefM-like"/>
    <property type="match status" value="1"/>
</dbReference>
<proteinExistence type="inferred from homology"/>
<evidence type="ECO:0000256" key="2">
    <source>
        <dbReference type="RuleBase" id="RU362080"/>
    </source>
</evidence>
<dbReference type="InterPro" id="IPR006442">
    <property type="entry name" value="Antitoxin_Phd/YefM"/>
</dbReference>
<keyword evidence="4" id="KW-1185">Reference proteome</keyword>
<dbReference type="PANTHER" id="PTHR33713">
    <property type="entry name" value="ANTITOXIN YAFN-RELATED"/>
    <property type="match status" value="1"/>
</dbReference>
<dbReference type="EMBL" id="JMIH01000022">
    <property type="protein sequence ID" value="KEO73263.1"/>
    <property type="molecule type" value="Genomic_DNA"/>
</dbReference>
<dbReference type="AlphaFoldDB" id="A0A074L062"/>
<dbReference type="InterPro" id="IPR036165">
    <property type="entry name" value="YefM-like_sf"/>
</dbReference>
<protein>
    <recommendedName>
        <fullName evidence="2">Antitoxin</fullName>
    </recommendedName>
</protein>
<dbReference type="PANTHER" id="PTHR33713:SF6">
    <property type="entry name" value="ANTITOXIN YEFM"/>
    <property type="match status" value="1"/>
</dbReference>
<dbReference type="Gene3D" id="3.40.1620.10">
    <property type="entry name" value="YefM-like domain"/>
    <property type="match status" value="1"/>
</dbReference>
<evidence type="ECO:0000313" key="3">
    <source>
        <dbReference type="EMBL" id="KEO73263.1"/>
    </source>
</evidence>
<organism evidence="3 4">
    <name type="scientific">Anditalea andensis</name>
    <dbReference type="NCBI Taxonomy" id="1048983"/>
    <lineage>
        <taxon>Bacteria</taxon>
        <taxon>Pseudomonadati</taxon>
        <taxon>Bacteroidota</taxon>
        <taxon>Cytophagia</taxon>
        <taxon>Cytophagales</taxon>
        <taxon>Cytophagaceae</taxon>
        <taxon>Anditalea</taxon>
    </lineage>
</organism>
<dbReference type="RefSeq" id="WP_035075052.1">
    <property type="nucleotide sequence ID" value="NZ_JMIH01000022.1"/>
</dbReference>
<dbReference type="eggNOG" id="COG2161">
    <property type="taxonomic scope" value="Bacteria"/>
</dbReference>
<comment type="caution">
    <text evidence="3">The sequence shown here is derived from an EMBL/GenBank/DDBJ whole genome shotgun (WGS) entry which is preliminary data.</text>
</comment>
<comment type="similarity">
    <text evidence="1 2">Belongs to the phD/YefM antitoxin family.</text>
</comment>
<dbReference type="Proteomes" id="UP000027821">
    <property type="component" value="Unassembled WGS sequence"/>
</dbReference>
<dbReference type="OrthoDB" id="1524837at2"/>
<comment type="function">
    <text evidence="2">Antitoxin component of a type II toxin-antitoxin (TA) system.</text>
</comment>
<dbReference type="Pfam" id="PF02604">
    <property type="entry name" value="PhdYeFM_antitox"/>
    <property type="match status" value="1"/>
</dbReference>
<sequence length="83" mass="9579">MKKVNYIDFKSNMNVYLDKITEEKETIILDRGDGKRAVILSEKEYNSIMETLHLLGSKANAKRLFESIDQINKGKFKQGDLLV</sequence>